<reference evidence="4" key="1">
    <citation type="submission" date="2020-01" db="EMBL/GenBank/DDBJ databases">
        <title>Genome sequence of Kobresia littledalei, the first chromosome-level genome in the family Cyperaceae.</title>
        <authorList>
            <person name="Qu G."/>
        </authorList>
    </citation>
    <scope>NUCLEOTIDE SEQUENCE</scope>
    <source>
        <strain evidence="4">C.B.Clarke</strain>
        <tissue evidence="4">Leaf</tissue>
    </source>
</reference>
<keyword evidence="1" id="KW-0547">Nucleotide-binding</keyword>
<feature type="domain" description="Protein kinase" evidence="3">
    <location>
        <begin position="261"/>
        <end position="342"/>
    </location>
</feature>
<dbReference type="PROSITE" id="PS50011">
    <property type="entry name" value="PROTEIN_KINASE_DOM"/>
    <property type="match status" value="1"/>
</dbReference>
<dbReference type="InterPro" id="IPR017441">
    <property type="entry name" value="Protein_kinase_ATP_BS"/>
</dbReference>
<comment type="caution">
    <text evidence="4">The sequence shown here is derived from an EMBL/GenBank/DDBJ whole genome shotgun (WGS) entry which is preliminary data.</text>
</comment>
<dbReference type="GO" id="GO:0005524">
    <property type="term" value="F:ATP binding"/>
    <property type="evidence" value="ECO:0007669"/>
    <property type="project" value="UniProtKB-UniRule"/>
</dbReference>
<sequence length="342" mass="38514">MELQESEETNCPIDFTTLNYTVITSQCKAPEYNATLCCSAFKEFACPLAPQINNIKNNTCALSMFKTLHTKGNYKPDSNQIQLPPKIFGKDYNLSYSPYRDLYSNLPQNCSRSLNNSLEFIIEYIFSFQNDSPQLSLLSISYSSELVARPDCFANWTEVLDREDGNSTGNSTEVFDRENGKGKMVRAKRQDVHIIWIAVGSSAFIVACLILIVKLRGFKNCAECILSSKHRPQGNIEMLLEKYGSFTPKRYKYAEVKKITSSFQDTLGKGGFGTVYRGRLQDGCLVAVKILHNSSSDLEELLNEILSISCFFCLGIFGIFSEKLMYISQFFHFKTGPIKVGG</sequence>
<evidence type="ECO:0000313" key="5">
    <source>
        <dbReference type="Proteomes" id="UP000623129"/>
    </source>
</evidence>
<evidence type="ECO:0000256" key="1">
    <source>
        <dbReference type="PROSITE-ProRule" id="PRU10141"/>
    </source>
</evidence>
<protein>
    <submittedName>
        <fullName evidence="4">Putative receptor-like protein kinase</fullName>
    </submittedName>
</protein>
<keyword evidence="1" id="KW-0067">ATP-binding</keyword>
<dbReference type="PANTHER" id="PTHR31533">
    <property type="entry name" value="GPI-ANCHORED PROTEIN LLG1-RELATED-RELATED"/>
    <property type="match status" value="1"/>
</dbReference>
<keyword evidence="4" id="KW-0418">Kinase</keyword>
<dbReference type="InterPro" id="IPR000719">
    <property type="entry name" value="Prot_kinase_dom"/>
</dbReference>
<dbReference type="PANTHER" id="PTHR31533:SF2">
    <property type="entry name" value="GPI-ANCHORED PROTEIN LLG1"/>
    <property type="match status" value="1"/>
</dbReference>
<dbReference type="PROSITE" id="PS00107">
    <property type="entry name" value="PROTEIN_KINASE_ATP"/>
    <property type="match status" value="1"/>
</dbReference>
<keyword evidence="2" id="KW-1133">Transmembrane helix</keyword>
<organism evidence="4 5">
    <name type="scientific">Carex littledalei</name>
    <dbReference type="NCBI Taxonomy" id="544730"/>
    <lineage>
        <taxon>Eukaryota</taxon>
        <taxon>Viridiplantae</taxon>
        <taxon>Streptophyta</taxon>
        <taxon>Embryophyta</taxon>
        <taxon>Tracheophyta</taxon>
        <taxon>Spermatophyta</taxon>
        <taxon>Magnoliopsida</taxon>
        <taxon>Liliopsida</taxon>
        <taxon>Poales</taxon>
        <taxon>Cyperaceae</taxon>
        <taxon>Cyperoideae</taxon>
        <taxon>Cariceae</taxon>
        <taxon>Carex</taxon>
        <taxon>Carex subgen. Euthyceras</taxon>
    </lineage>
</organism>
<feature type="transmembrane region" description="Helical" evidence="2">
    <location>
        <begin position="301"/>
        <end position="320"/>
    </location>
</feature>
<gene>
    <name evidence="4" type="ORF">FCM35_KLT02761</name>
</gene>
<accession>A0A833QQ69</accession>
<evidence type="ECO:0000259" key="3">
    <source>
        <dbReference type="PROSITE" id="PS50011"/>
    </source>
</evidence>
<dbReference type="Gene3D" id="3.30.200.20">
    <property type="entry name" value="Phosphorylase Kinase, domain 1"/>
    <property type="match status" value="1"/>
</dbReference>
<dbReference type="Pfam" id="PF26578">
    <property type="entry name" value="LLG1"/>
    <property type="match status" value="1"/>
</dbReference>
<dbReference type="Proteomes" id="UP000623129">
    <property type="component" value="Unassembled WGS sequence"/>
</dbReference>
<keyword evidence="2" id="KW-0472">Membrane</keyword>
<feature type="binding site" evidence="1">
    <location>
        <position position="289"/>
    </location>
    <ligand>
        <name>ATP</name>
        <dbReference type="ChEBI" id="CHEBI:30616"/>
    </ligand>
</feature>
<dbReference type="GO" id="GO:0004672">
    <property type="term" value="F:protein kinase activity"/>
    <property type="evidence" value="ECO:0007669"/>
    <property type="project" value="InterPro"/>
</dbReference>
<evidence type="ECO:0000313" key="4">
    <source>
        <dbReference type="EMBL" id="KAF3331355.1"/>
    </source>
</evidence>
<keyword evidence="5" id="KW-1185">Reference proteome</keyword>
<feature type="transmembrane region" description="Helical" evidence="2">
    <location>
        <begin position="193"/>
        <end position="213"/>
    </location>
</feature>
<proteinExistence type="predicted"/>
<dbReference type="SUPFAM" id="SSF56112">
    <property type="entry name" value="Protein kinase-like (PK-like)"/>
    <property type="match status" value="1"/>
</dbReference>
<keyword evidence="4" id="KW-0675">Receptor</keyword>
<dbReference type="InterPro" id="IPR039307">
    <property type="entry name" value="LORELEI-like"/>
</dbReference>
<keyword evidence="4" id="KW-0808">Transferase</keyword>
<dbReference type="InterPro" id="IPR011009">
    <property type="entry name" value="Kinase-like_dom_sf"/>
</dbReference>
<name>A0A833QQ69_9POAL</name>
<dbReference type="EMBL" id="SWLB01000012">
    <property type="protein sequence ID" value="KAF3331355.1"/>
    <property type="molecule type" value="Genomic_DNA"/>
</dbReference>
<evidence type="ECO:0000256" key="2">
    <source>
        <dbReference type="SAM" id="Phobius"/>
    </source>
</evidence>
<dbReference type="OrthoDB" id="1924358at2759"/>
<dbReference type="InterPro" id="IPR058888">
    <property type="entry name" value="LLG1-like"/>
</dbReference>
<keyword evidence="2" id="KW-0812">Transmembrane</keyword>
<dbReference type="AlphaFoldDB" id="A0A833QQ69"/>